<dbReference type="Gene3D" id="3.40.50.10350">
    <property type="entry name" value="Glycerate kinase, domain 1"/>
    <property type="match status" value="1"/>
</dbReference>
<accession>A0A845E0X5</accession>
<dbReference type="SUPFAM" id="SSF110738">
    <property type="entry name" value="Glycerate kinase I"/>
    <property type="match status" value="1"/>
</dbReference>
<dbReference type="Gene3D" id="3.90.1510.10">
    <property type="entry name" value="Glycerate kinase, domain 2"/>
    <property type="match status" value="1"/>
</dbReference>
<keyword evidence="3 4" id="KW-0418">Kinase</keyword>
<dbReference type="AlphaFoldDB" id="A0A845E0X5"/>
<dbReference type="PANTHER" id="PTHR21599:SF0">
    <property type="entry name" value="GLYCERATE KINASE"/>
    <property type="match status" value="1"/>
</dbReference>
<organism evidence="5 6">
    <name type="scientific">Halobacillus litoralis</name>
    <dbReference type="NCBI Taxonomy" id="45668"/>
    <lineage>
        <taxon>Bacteria</taxon>
        <taxon>Bacillati</taxon>
        <taxon>Bacillota</taxon>
        <taxon>Bacilli</taxon>
        <taxon>Bacillales</taxon>
        <taxon>Bacillaceae</taxon>
        <taxon>Halobacillus</taxon>
    </lineage>
</organism>
<protein>
    <submittedName>
        <fullName evidence="5">Glycerate kinase</fullName>
        <ecNumber evidence="5">2.7.1.-</ecNumber>
    </submittedName>
</protein>
<keyword evidence="2 4" id="KW-0808">Transferase</keyword>
<dbReference type="InterPro" id="IPR036129">
    <property type="entry name" value="Glycerate_kinase_sf"/>
</dbReference>
<name>A0A845E0X5_9BACI</name>
<dbReference type="Pfam" id="PF02595">
    <property type="entry name" value="Gly_kinase"/>
    <property type="match status" value="1"/>
</dbReference>
<dbReference type="Proteomes" id="UP000447393">
    <property type="component" value="Unassembled WGS sequence"/>
</dbReference>
<evidence type="ECO:0000256" key="4">
    <source>
        <dbReference type="PIRNR" id="PIRNR006078"/>
    </source>
</evidence>
<comment type="similarity">
    <text evidence="1 4">Belongs to the glycerate kinase type-1 family.</text>
</comment>
<dbReference type="EC" id="2.7.1.-" evidence="5"/>
<dbReference type="PIRSF" id="PIRSF006078">
    <property type="entry name" value="GlxK"/>
    <property type="match status" value="1"/>
</dbReference>
<evidence type="ECO:0000313" key="6">
    <source>
        <dbReference type="Proteomes" id="UP000447393"/>
    </source>
</evidence>
<evidence type="ECO:0000256" key="3">
    <source>
        <dbReference type="ARBA" id="ARBA00022777"/>
    </source>
</evidence>
<dbReference type="GO" id="GO:0008887">
    <property type="term" value="F:glycerate kinase activity"/>
    <property type="evidence" value="ECO:0007669"/>
    <property type="project" value="UniProtKB-UniRule"/>
</dbReference>
<dbReference type="InterPro" id="IPR004381">
    <property type="entry name" value="Glycerate_kinase"/>
</dbReference>
<reference evidence="5 6" key="1">
    <citation type="submission" date="2019-11" db="EMBL/GenBank/DDBJ databases">
        <title>Genome sequences of 17 halophilic strains isolated from different environments.</title>
        <authorList>
            <person name="Furrow R.E."/>
        </authorList>
    </citation>
    <scope>NUCLEOTIDE SEQUENCE [LARGE SCALE GENOMIC DNA]</scope>
    <source>
        <strain evidence="5 6">22505_10_Sand</strain>
    </source>
</reference>
<dbReference type="NCBIfam" id="TIGR00045">
    <property type="entry name" value="glycerate kinase"/>
    <property type="match status" value="1"/>
</dbReference>
<comment type="caution">
    <text evidence="5">The sequence shown here is derived from an EMBL/GenBank/DDBJ whole genome shotgun (WGS) entry which is preliminary data.</text>
</comment>
<dbReference type="InterPro" id="IPR018193">
    <property type="entry name" value="Glyc_kinase_flavodox-like_fold"/>
</dbReference>
<dbReference type="OrthoDB" id="9774290at2"/>
<proteinExistence type="inferred from homology"/>
<sequence length="388" mass="41681">MRMNVLVAPDSFKGSMSSAEACDAICEGISKFNPAIQTQSMPIADGGEGTVEALVKILHGDWIEEQVEDPLGRKVTAAYGWVPETKTAIIETAQASGLPRLKREELDPLRASTFGTGELIKSALDLGAKRIILGLGGSATVDAGAGCFQALGVNFYDAEGKELKMTGGNLSKVSQIESDYSYSMTSDVEWLIASDVSNPLLGQEGAVEVFGPQKGVTKSRVERFEEGMSHYASVLEGHTGRLVRDKEGSGAAGGFGFTLFSLLDNLKVESGFELIARLGELEKHIQKADLVITGEGKLDRQSLYGKGPVGLARLAKKHRVPCIAFTGMYDGEISGAKEEGLLAILPIVDRPMELDEAVGKGPELIRRATERFLDVYFLNRTIGVEIHE</sequence>
<dbReference type="GO" id="GO:0031388">
    <property type="term" value="P:organic acid phosphorylation"/>
    <property type="evidence" value="ECO:0007669"/>
    <property type="project" value="UniProtKB-UniRule"/>
</dbReference>
<evidence type="ECO:0000256" key="1">
    <source>
        <dbReference type="ARBA" id="ARBA00006284"/>
    </source>
</evidence>
<dbReference type="PANTHER" id="PTHR21599">
    <property type="entry name" value="GLYCERATE KINASE"/>
    <property type="match status" value="1"/>
</dbReference>
<evidence type="ECO:0000313" key="5">
    <source>
        <dbReference type="EMBL" id="MYL49255.1"/>
    </source>
</evidence>
<dbReference type="EMBL" id="WMEZ01000002">
    <property type="protein sequence ID" value="MYL49255.1"/>
    <property type="molecule type" value="Genomic_DNA"/>
</dbReference>
<dbReference type="InterPro" id="IPR018197">
    <property type="entry name" value="Glycerate_kinase_RE-like"/>
</dbReference>
<evidence type="ECO:0000256" key="2">
    <source>
        <dbReference type="ARBA" id="ARBA00022679"/>
    </source>
</evidence>
<gene>
    <name evidence="5" type="ORF">GLV98_07150</name>
</gene>